<dbReference type="SMART" id="SM00631">
    <property type="entry name" value="Zn_pept"/>
    <property type="match status" value="1"/>
</dbReference>
<keyword evidence="3" id="KW-0645">Protease</keyword>
<keyword evidence="5" id="KW-0862">Zinc</keyword>
<comment type="caution">
    <text evidence="8">The sequence shown here is derived from an EMBL/GenBank/DDBJ whole genome shotgun (WGS) entry which is preliminary data.</text>
</comment>
<reference evidence="8 9" key="1">
    <citation type="submission" date="2019-10" db="EMBL/GenBank/DDBJ databases">
        <title>New genus of Silvanigrellaceae.</title>
        <authorList>
            <person name="Pitt A."/>
            <person name="Hahn M.W."/>
        </authorList>
    </citation>
    <scope>NUCLEOTIDE SEQUENCE [LARGE SCALE GENOMIC DNA]</scope>
    <source>
        <strain evidence="8 9">33A1-SZDP</strain>
    </source>
</reference>
<evidence type="ECO:0000259" key="7">
    <source>
        <dbReference type="SMART" id="SM00631"/>
    </source>
</evidence>
<evidence type="ECO:0000256" key="6">
    <source>
        <dbReference type="ARBA" id="ARBA00023049"/>
    </source>
</evidence>
<comment type="cofactor">
    <cofactor evidence="1">
        <name>Zn(2+)</name>
        <dbReference type="ChEBI" id="CHEBI:29105"/>
    </cofactor>
</comment>
<evidence type="ECO:0000313" key="9">
    <source>
        <dbReference type="Proteomes" id="UP000442694"/>
    </source>
</evidence>
<dbReference type="SUPFAM" id="SSF53187">
    <property type="entry name" value="Zn-dependent exopeptidases"/>
    <property type="match status" value="1"/>
</dbReference>
<dbReference type="Gene3D" id="3.40.630.10">
    <property type="entry name" value="Zn peptidases"/>
    <property type="match status" value="1"/>
</dbReference>
<dbReference type="GO" id="GO:0008270">
    <property type="term" value="F:zinc ion binding"/>
    <property type="evidence" value="ECO:0007669"/>
    <property type="project" value="InterPro"/>
</dbReference>
<comment type="similarity">
    <text evidence="2">Belongs to the peptidase M14 family.</text>
</comment>
<dbReference type="GO" id="GO:0005615">
    <property type="term" value="C:extracellular space"/>
    <property type="evidence" value="ECO:0007669"/>
    <property type="project" value="TreeGrafter"/>
</dbReference>
<dbReference type="RefSeq" id="WP_152211919.1">
    <property type="nucleotide sequence ID" value="NZ_WFLN01000005.1"/>
</dbReference>
<dbReference type="InterPro" id="IPR000834">
    <property type="entry name" value="Peptidase_M14"/>
</dbReference>
<feature type="domain" description="Peptidase M14" evidence="7">
    <location>
        <begin position="10"/>
        <end position="370"/>
    </location>
</feature>
<evidence type="ECO:0000313" key="8">
    <source>
        <dbReference type="EMBL" id="KAB8031743.1"/>
    </source>
</evidence>
<keyword evidence="6" id="KW-0482">Metalloprotease</keyword>
<dbReference type="Pfam" id="PF00246">
    <property type="entry name" value="Peptidase_M14"/>
    <property type="match status" value="2"/>
</dbReference>
<evidence type="ECO:0000256" key="3">
    <source>
        <dbReference type="ARBA" id="ARBA00022670"/>
    </source>
</evidence>
<dbReference type="CDD" id="cd06905">
    <property type="entry name" value="M14-like"/>
    <property type="match status" value="1"/>
</dbReference>
<gene>
    <name evidence="8" type="ORF">GCL57_03645</name>
</gene>
<evidence type="ECO:0000256" key="5">
    <source>
        <dbReference type="ARBA" id="ARBA00022833"/>
    </source>
</evidence>
<evidence type="ECO:0000256" key="1">
    <source>
        <dbReference type="ARBA" id="ARBA00001947"/>
    </source>
</evidence>
<keyword evidence="4" id="KW-0378">Hydrolase</keyword>
<dbReference type="GO" id="GO:0004181">
    <property type="term" value="F:metallocarboxypeptidase activity"/>
    <property type="evidence" value="ECO:0007669"/>
    <property type="project" value="InterPro"/>
</dbReference>
<dbReference type="PANTHER" id="PTHR11705:SF143">
    <property type="entry name" value="SLL0236 PROTEIN"/>
    <property type="match status" value="1"/>
</dbReference>
<dbReference type="EMBL" id="WFLN01000005">
    <property type="protein sequence ID" value="KAB8031743.1"/>
    <property type="molecule type" value="Genomic_DNA"/>
</dbReference>
<organism evidence="8 9">
    <name type="scientific">Fluviispira multicolorata</name>
    <dbReference type="NCBI Taxonomy" id="2654512"/>
    <lineage>
        <taxon>Bacteria</taxon>
        <taxon>Pseudomonadati</taxon>
        <taxon>Bdellovibrionota</taxon>
        <taxon>Oligoflexia</taxon>
        <taxon>Silvanigrellales</taxon>
        <taxon>Silvanigrellaceae</taxon>
        <taxon>Fluviispira</taxon>
    </lineage>
</organism>
<dbReference type="PANTHER" id="PTHR11705">
    <property type="entry name" value="PROTEASE FAMILY M14 CARBOXYPEPTIDASE A,B"/>
    <property type="match status" value="1"/>
</dbReference>
<dbReference type="GO" id="GO:0006508">
    <property type="term" value="P:proteolysis"/>
    <property type="evidence" value="ECO:0007669"/>
    <property type="project" value="UniProtKB-KW"/>
</dbReference>
<sequence length="575" mass="66685">MSEYLFHEKYLNYKDMMSDIELLCNHFPKKCDVEKLEIAKTIEGRAIIAIRVYPKGKQVEQPTLWFDANMHSIELIGTNAVLAQAEFLQAKLNENEKKYFDINYVFVPRICPDGAELYFTNSKVSRSNARDSRSLKELGSVWQRECLLEKENRKINIDLFQNKNRIGYMRKKSEAGVWTCDEMYPELIRYRELGDTGPFYDIYPEGKIINFDGSYIPSSFNLVDNEIDLNRNFPHDWEANINENKGGKMPLSENESRAIADFSAKIPNIYFWMNYHTFGGVYIRPSGKVPDAEMNMFDRSIFHNIDTKLEELTKYPAVSGHQEFTYIPGKPLRGALTEYIYHAYGAYAYVCELWDLPARLGRQERPFIKRYENWSKKEWRQFYEFDRSENNSMVFGHPWKGYNHSQLGEVEISEFPVQFGINNPPQKLISEVIQNQVKLFPLLVDLAPKPKIEIKLIDSNEKNLKYAELTLSNVGYLPTFISEAKKHAQGTKKINVEVVEVKKGKLIGERIYHLDELYGFARIHDGWLDSANKGTITPTTRTIRIPFLVDKNDLGAIFKISFASVGEYIVTLGEV</sequence>
<evidence type="ECO:0000256" key="2">
    <source>
        <dbReference type="ARBA" id="ARBA00005988"/>
    </source>
</evidence>
<keyword evidence="9" id="KW-1185">Reference proteome</keyword>
<dbReference type="AlphaFoldDB" id="A0A833JD65"/>
<name>A0A833JD65_9BACT</name>
<protein>
    <recommendedName>
        <fullName evidence="7">Peptidase M14 domain-containing protein</fullName>
    </recommendedName>
</protein>
<evidence type="ECO:0000256" key="4">
    <source>
        <dbReference type="ARBA" id="ARBA00022801"/>
    </source>
</evidence>
<proteinExistence type="inferred from homology"/>
<dbReference type="Proteomes" id="UP000442694">
    <property type="component" value="Unassembled WGS sequence"/>
</dbReference>
<accession>A0A833JD65</accession>